<keyword evidence="1" id="KW-0812">Transmembrane</keyword>
<evidence type="ECO:0000256" key="1">
    <source>
        <dbReference type="SAM" id="Phobius"/>
    </source>
</evidence>
<name>A0A0K2TUP1_LEPSM</name>
<feature type="transmembrane region" description="Helical" evidence="1">
    <location>
        <begin position="28"/>
        <end position="52"/>
    </location>
</feature>
<sequence length="58" mass="7081">HFYGDPQNISRPFRTPLARFLLSVNRHFVTYLNIAITCSDFDYLVPLFWFLWDYHKID</sequence>
<accession>A0A0K2TUP1</accession>
<keyword evidence="1" id="KW-1133">Transmembrane helix</keyword>
<dbReference type="AlphaFoldDB" id="A0A0K2TUP1"/>
<feature type="non-terminal residue" evidence="2">
    <location>
        <position position="1"/>
    </location>
</feature>
<proteinExistence type="predicted"/>
<dbReference type="EMBL" id="HACA01012373">
    <property type="protein sequence ID" value="CDW29734.1"/>
    <property type="molecule type" value="Transcribed_RNA"/>
</dbReference>
<evidence type="ECO:0000313" key="2">
    <source>
        <dbReference type="EMBL" id="CDW29734.1"/>
    </source>
</evidence>
<organism evidence="2">
    <name type="scientific">Lepeophtheirus salmonis</name>
    <name type="common">Salmon louse</name>
    <name type="synonym">Caligus salmonis</name>
    <dbReference type="NCBI Taxonomy" id="72036"/>
    <lineage>
        <taxon>Eukaryota</taxon>
        <taxon>Metazoa</taxon>
        <taxon>Ecdysozoa</taxon>
        <taxon>Arthropoda</taxon>
        <taxon>Crustacea</taxon>
        <taxon>Multicrustacea</taxon>
        <taxon>Hexanauplia</taxon>
        <taxon>Copepoda</taxon>
        <taxon>Siphonostomatoida</taxon>
        <taxon>Caligidae</taxon>
        <taxon>Lepeophtheirus</taxon>
    </lineage>
</organism>
<reference evidence="2" key="1">
    <citation type="submission" date="2014-05" db="EMBL/GenBank/DDBJ databases">
        <authorList>
            <person name="Chronopoulou M."/>
        </authorList>
    </citation>
    <scope>NUCLEOTIDE SEQUENCE</scope>
    <source>
        <tissue evidence="2">Whole organism</tissue>
    </source>
</reference>
<protein>
    <submittedName>
        <fullName evidence="2">Uncharacterized protein</fullName>
    </submittedName>
</protein>
<keyword evidence="1" id="KW-0472">Membrane</keyword>